<dbReference type="AlphaFoldDB" id="A0A0N8KRC2"/>
<sequence length="83" mass="9343">MQIADDMVDLRKVIEGKKSGVPGSDHLLRGYTNIGINSILDKEIARSRMIISSINVLYEYREMLLNVPSGIADMMLGEEYLLK</sequence>
<proteinExistence type="predicted"/>
<protein>
    <submittedName>
        <fullName evidence="1">Uncharacterized protein</fullName>
    </submittedName>
</protein>
<dbReference type="EMBL" id="LKCM01000078">
    <property type="protein sequence ID" value="KPQ44530.1"/>
    <property type="molecule type" value="Genomic_DNA"/>
</dbReference>
<reference evidence="1 2" key="1">
    <citation type="submission" date="2015-09" db="EMBL/GenBank/DDBJ databases">
        <title>A metagenomics-based metabolic model of nitrate-dependent anaerobic oxidation of methane by Methanoperedens-like archaea.</title>
        <authorList>
            <person name="Arshad A."/>
            <person name="Speth D.R."/>
            <person name="De Graaf R.M."/>
            <person name="Op Den Camp H.J."/>
            <person name="Jetten M.S."/>
            <person name="Welte C.U."/>
        </authorList>
    </citation>
    <scope>NUCLEOTIDE SEQUENCE [LARGE SCALE GENOMIC DNA]</scope>
</reference>
<dbReference type="Proteomes" id="UP000050360">
    <property type="component" value="Unassembled WGS sequence"/>
</dbReference>
<evidence type="ECO:0000313" key="2">
    <source>
        <dbReference type="Proteomes" id="UP000050360"/>
    </source>
</evidence>
<accession>A0A0N8KRC2</accession>
<evidence type="ECO:0000313" key="1">
    <source>
        <dbReference type="EMBL" id="KPQ44530.1"/>
    </source>
</evidence>
<name>A0A0N8KRC2_9EURY</name>
<comment type="caution">
    <text evidence="1">The sequence shown here is derived from an EMBL/GenBank/DDBJ whole genome shotgun (WGS) entry which is preliminary data.</text>
</comment>
<gene>
    <name evidence="1" type="ORF">MPEBLZ_00897</name>
</gene>
<organism evidence="1 2">
    <name type="scientific">Candidatus Methanoperedens nitratireducens</name>
    <dbReference type="NCBI Taxonomy" id="1392998"/>
    <lineage>
        <taxon>Archaea</taxon>
        <taxon>Methanobacteriati</taxon>
        <taxon>Methanobacteriota</taxon>
        <taxon>Stenosarchaea group</taxon>
        <taxon>Methanomicrobia</taxon>
        <taxon>Methanosarcinales</taxon>
        <taxon>ANME-2 cluster</taxon>
        <taxon>Candidatus Methanoperedentaceae</taxon>
        <taxon>Candidatus Methanoperedens</taxon>
    </lineage>
</organism>